<sequence length="82" mass="9042">MSHVFYYFGDSLKTKWGFRFMGENNGLTKHTCSGKQCCNGEDLTGSTSVSTASKAKQLVSEVQSVNCNKGKCEESLATRDNY</sequence>
<comment type="caution">
    <text evidence="1">The sequence shown here is derived from an EMBL/GenBank/DDBJ whole genome shotgun (WGS) entry which is preliminary data.</text>
</comment>
<reference evidence="1" key="1">
    <citation type="journal article" date="2019" name="bioRxiv">
        <title>The Genome of the Zebra Mussel, Dreissena polymorpha: A Resource for Invasive Species Research.</title>
        <authorList>
            <person name="McCartney M.A."/>
            <person name="Auch B."/>
            <person name="Kono T."/>
            <person name="Mallez S."/>
            <person name="Zhang Y."/>
            <person name="Obille A."/>
            <person name="Becker A."/>
            <person name="Abrahante J.E."/>
            <person name="Garbe J."/>
            <person name="Badalamenti J.P."/>
            <person name="Herman A."/>
            <person name="Mangelson H."/>
            <person name="Liachko I."/>
            <person name="Sullivan S."/>
            <person name="Sone E.D."/>
            <person name="Koren S."/>
            <person name="Silverstein K.A.T."/>
            <person name="Beckman K.B."/>
            <person name="Gohl D.M."/>
        </authorList>
    </citation>
    <scope>NUCLEOTIDE SEQUENCE</scope>
    <source>
        <strain evidence="1">Duluth1</strain>
        <tissue evidence="1">Whole animal</tissue>
    </source>
</reference>
<evidence type="ECO:0000313" key="2">
    <source>
        <dbReference type="Proteomes" id="UP000828390"/>
    </source>
</evidence>
<accession>A0A9D4DNK1</accession>
<dbReference type="Proteomes" id="UP000828390">
    <property type="component" value="Unassembled WGS sequence"/>
</dbReference>
<organism evidence="1 2">
    <name type="scientific">Dreissena polymorpha</name>
    <name type="common">Zebra mussel</name>
    <name type="synonym">Mytilus polymorpha</name>
    <dbReference type="NCBI Taxonomy" id="45954"/>
    <lineage>
        <taxon>Eukaryota</taxon>
        <taxon>Metazoa</taxon>
        <taxon>Spiralia</taxon>
        <taxon>Lophotrochozoa</taxon>
        <taxon>Mollusca</taxon>
        <taxon>Bivalvia</taxon>
        <taxon>Autobranchia</taxon>
        <taxon>Heteroconchia</taxon>
        <taxon>Euheterodonta</taxon>
        <taxon>Imparidentia</taxon>
        <taxon>Neoheterodontei</taxon>
        <taxon>Myida</taxon>
        <taxon>Dreissenoidea</taxon>
        <taxon>Dreissenidae</taxon>
        <taxon>Dreissena</taxon>
    </lineage>
</organism>
<protein>
    <submittedName>
        <fullName evidence="1">Uncharacterized protein</fullName>
    </submittedName>
</protein>
<reference evidence="1" key="2">
    <citation type="submission" date="2020-11" db="EMBL/GenBank/DDBJ databases">
        <authorList>
            <person name="McCartney M.A."/>
            <person name="Auch B."/>
            <person name="Kono T."/>
            <person name="Mallez S."/>
            <person name="Becker A."/>
            <person name="Gohl D.M."/>
            <person name="Silverstein K.A.T."/>
            <person name="Koren S."/>
            <person name="Bechman K.B."/>
            <person name="Herman A."/>
            <person name="Abrahante J.E."/>
            <person name="Garbe J."/>
        </authorList>
    </citation>
    <scope>NUCLEOTIDE SEQUENCE</scope>
    <source>
        <strain evidence="1">Duluth1</strain>
        <tissue evidence="1">Whole animal</tissue>
    </source>
</reference>
<name>A0A9D4DNK1_DREPO</name>
<gene>
    <name evidence="1" type="ORF">DPMN_185425</name>
</gene>
<dbReference type="AlphaFoldDB" id="A0A9D4DNK1"/>
<dbReference type="EMBL" id="JAIWYP010000010">
    <property type="protein sequence ID" value="KAH3750889.1"/>
    <property type="molecule type" value="Genomic_DNA"/>
</dbReference>
<proteinExistence type="predicted"/>
<keyword evidence="2" id="KW-1185">Reference proteome</keyword>
<evidence type="ECO:0000313" key="1">
    <source>
        <dbReference type="EMBL" id="KAH3750889.1"/>
    </source>
</evidence>